<name>A0ABS8WKG6_DATST</name>
<keyword evidence="2" id="KW-1185">Reference proteome</keyword>
<proteinExistence type="predicted"/>
<gene>
    <name evidence="1" type="ORF">HAX54_049460</name>
</gene>
<organism evidence="1 2">
    <name type="scientific">Datura stramonium</name>
    <name type="common">Jimsonweed</name>
    <name type="synonym">Common thornapple</name>
    <dbReference type="NCBI Taxonomy" id="4076"/>
    <lineage>
        <taxon>Eukaryota</taxon>
        <taxon>Viridiplantae</taxon>
        <taxon>Streptophyta</taxon>
        <taxon>Embryophyta</taxon>
        <taxon>Tracheophyta</taxon>
        <taxon>Spermatophyta</taxon>
        <taxon>Magnoliopsida</taxon>
        <taxon>eudicotyledons</taxon>
        <taxon>Gunneridae</taxon>
        <taxon>Pentapetalae</taxon>
        <taxon>asterids</taxon>
        <taxon>lamiids</taxon>
        <taxon>Solanales</taxon>
        <taxon>Solanaceae</taxon>
        <taxon>Solanoideae</taxon>
        <taxon>Datureae</taxon>
        <taxon>Datura</taxon>
    </lineage>
</organism>
<dbReference type="Proteomes" id="UP000823775">
    <property type="component" value="Unassembled WGS sequence"/>
</dbReference>
<evidence type="ECO:0000313" key="1">
    <source>
        <dbReference type="EMBL" id="MCE3051328.1"/>
    </source>
</evidence>
<reference evidence="1 2" key="1">
    <citation type="journal article" date="2021" name="BMC Genomics">
        <title>Datura genome reveals duplications of psychoactive alkaloid biosynthetic genes and high mutation rate following tissue culture.</title>
        <authorList>
            <person name="Rajewski A."/>
            <person name="Carter-House D."/>
            <person name="Stajich J."/>
            <person name="Litt A."/>
        </authorList>
    </citation>
    <scope>NUCLEOTIDE SEQUENCE [LARGE SCALE GENOMIC DNA]</scope>
    <source>
        <strain evidence="1">AR-01</strain>
    </source>
</reference>
<protein>
    <submittedName>
        <fullName evidence="1">Uncharacterized protein</fullName>
    </submittedName>
</protein>
<evidence type="ECO:0000313" key="2">
    <source>
        <dbReference type="Proteomes" id="UP000823775"/>
    </source>
</evidence>
<sequence>MVAFSGQQWPKLDGVLVVSEENEKKKEGDGSYGVFLVEEFDRRRKARSKGKRKGKGGRCIWLLFLAKKMGEGDGARRTFSAFMRGECCSVARRKRRVSGDDSGFPRRRKGVLEFTAMVRRERCGSLLLRGKEEKDRVSHLVEE</sequence>
<dbReference type="EMBL" id="JACEIK010008387">
    <property type="protein sequence ID" value="MCE3051328.1"/>
    <property type="molecule type" value="Genomic_DNA"/>
</dbReference>
<comment type="caution">
    <text evidence="1">The sequence shown here is derived from an EMBL/GenBank/DDBJ whole genome shotgun (WGS) entry which is preliminary data.</text>
</comment>
<accession>A0ABS8WKG6</accession>